<gene>
    <name evidence="1" type="ORF">MSG28_011582</name>
</gene>
<keyword evidence="2" id="KW-1185">Reference proteome</keyword>
<comment type="caution">
    <text evidence="1">The sequence shown here is derived from an EMBL/GenBank/DDBJ whole genome shotgun (WGS) entry which is preliminary data.</text>
</comment>
<dbReference type="Proteomes" id="UP001064048">
    <property type="component" value="Chromosome 19"/>
</dbReference>
<evidence type="ECO:0000313" key="1">
    <source>
        <dbReference type="EMBL" id="KAI8425803.1"/>
    </source>
</evidence>
<reference evidence="1 2" key="1">
    <citation type="journal article" date="2022" name="Genome Biol. Evol.">
        <title>The Spruce Budworm Genome: Reconstructing the Evolutionary History of Antifreeze Proteins.</title>
        <authorList>
            <person name="Beliveau C."/>
            <person name="Gagne P."/>
            <person name="Picq S."/>
            <person name="Vernygora O."/>
            <person name="Keeling C.I."/>
            <person name="Pinkney K."/>
            <person name="Doucet D."/>
            <person name="Wen F."/>
            <person name="Johnston J.S."/>
            <person name="Maaroufi H."/>
            <person name="Boyle B."/>
            <person name="Laroche J."/>
            <person name="Dewar K."/>
            <person name="Juretic N."/>
            <person name="Blackburn G."/>
            <person name="Nisole A."/>
            <person name="Brunet B."/>
            <person name="Brandao M."/>
            <person name="Lumley L."/>
            <person name="Duan J."/>
            <person name="Quan G."/>
            <person name="Lucarotti C.J."/>
            <person name="Roe A.D."/>
            <person name="Sperling F.A.H."/>
            <person name="Levesque R.C."/>
            <person name="Cusson M."/>
        </authorList>
    </citation>
    <scope>NUCLEOTIDE SEQUENCE [LARGE SCALE GENOMIC DNA]</scope>
    <source>
        <strain evidence="1">Glfc:IPQL:Cfum</strain>
    </source>
</reference>
<sequence length="220" mass="25835">MEISRNSCRLCLSENNFNVSLFGSYSRKSSIIDKILVCLKVVIDETDPLTTICYRCAGNVERYHDFITTVKKGQNLLKFSKGNERRVNLDESFSRRHVTSYVREQVVDADYTFSFLEMPEEKTEKSSSPFFSYFSPPNVLMKEEEPKVWKKPRQASVEKKNVNDRFCNKKKLTPRLRNCSRDIFDTQSQEEEQKGLDWKLTPDDNIIKRVREKIFGRSET</sequence>
<dbReference type="EMBL" id="CM046119">
    <property type="protein sequence ID" value="KAI8425803.1"/>
    <property type="molecule type" value="Genomic_DNA"/>
</dbReference>
<accession>A0ACC0JNY3</accession>
<evidence type="ECO:0000313" key="2">
    <source>
        <dbReference type="Proteomes" id="UP001064048"/>
    </source>
</evidence>
<name>A0ACC0JNY3_CHOFU</name>
<organism evidence="1 2">
    <name type="scientific">Choristoneura fumiferana</name>
    <name type="common">Spruce budworm moth</name>
    <name type="synonym">Archips fumiferana</name>
    <dbReference type="NCBI Taxonomy" id="7141"/>
    <lineage>
        <taxon>Eukaryota</taxon>
        <taxon>Metazoa</taxon>
        <taxon>Ecdysozoa</taxon>
        <taxon>Arthropoda</taxon>
        <taxon>Hexapoda</taxon>
        <taxon>Insecta</taxon>
        <taxon>Pterygota</taxon>
        <taxon>Neoptera</taxon>
        <taxon>Endopterygota</taxon>
        <taxon>Lepidoptera</taxon>
        <taxon>Glossata</taxon>
        <taxon>Ditrysia</taxon>
        <taxon>Tortricoidea</taxon>
        <taxon>Tortricidae</taxon>
        <taxon>Tortricinae</taxon>
        <taxon>Choristoneura</taxon>
    </lineage>
</organism>
<proteinExistence type="predicted"/>
<protein>
    <submittedName>
        <fullName evidence="1">Uncharacterized protein</fullName>
    </submittedName>
</protein>